<comment type="caution">
    <text evidence="2">The sequence shown here is derived from an EMBL/GenBank/DDBJ whole genome shotgun (WGS) entry which is preliminary data.</text>
</comment>
<feature type="coiled-coil region" evidence="1">
    <location>
        <begin position="36"/>
        <end position="63"/>
    </location>
</feature>
<dbReference type="EMBL" id="CACVBS010000002">
    <property type="protein sequence ID" value="CAA7258462.1"/>
    <property type="molecule type" value="Genomic_DNA"/>
</dbReference>
<name>A0A8S0W601_CYCAE</name>
<keyword evidence="3" id="KW-1185">Reference proteome</keyword>
<reference evidence="2 3" key="1">
    <citation type="submission" date="2020-01" db="EMBL/GenBank/DDBJ databases">
        <authorList>
            <person name="Gupta K D."/>
        </authorList>
    </citation>
    <scope>NUCLEOTIDE SEQUENCE [LARGE SCALE GENOMIC DNA]</scope>
</reference>
<evidence type="ECO:0008006" key="4">
    <source>
        <dbReference type="Google" id="ProtNLM"/>
    </source>
</evidence>
<dbReference type="Gene3D" id="1.20.1280.50">
    <property type="match status" value="1"/>
</dbReference>
<evidence type="ECO:0000256" key="1">
    <source>
        <dbReference type="SAM" id="Coils"/>
    </source>
</evidence>
<dbReference type="PANTHER" id="PTHR38926:SF72">
    <property type="entry name" value="IM:7136021-RELATED"/>
    <property type="match status" value="1"/>
</dbReference>
<sequence length="458" mass="51589">MDLTSTAARLLTTNHPPSKIDAARIKQSIIFIDNRIQKLQKDIDQHRTSINNITARRDELVERKEAYQGILSPIRCLAPDILANILRLASAASLPQFTLSLSRVCQTWRAILLQNPDIWTRIAIPRFIHTARLRSVAAGVSECIRRSKALPLSISFDTLPLSRKDSADLLSFIPAKQRWKTVTLTESYLEFFVGIAKSSKNPFKAVETIYIKTAPGYTRLPRLITLELMTLPKLANLSVEIMQHLSIDQIQVPIAQLCTFAIHKAAPRDTEVGVGIDAANPPPGVFCPNLRRLELANAEYLISLLLFVNAPNLQELVLTSGSGRNEQDRETLAVDMGIEQELAFFVTESRCQLRRLELDGVRLGRADFVALLESLRSLRELKVTTSQFHMRNYFDGATLARLMELRRSKDGGTTPQLQVLEVCVPSGAVTRKAFADYVRMHGRIRHAKLEYVNEDQEW</sequence>
<dbReference type="AlphaFoldDB" id="A0A8S0W601"/>
<proteinExistence type="predicted"/>
<dbReference type="InterPro" id="IPR032675">
    <property type="entry name" value="LRR_dom_sf"/>
</dbReference>
<organism evidence="2 3">
    <name type="scientific">Cyclocybe aegerita</name>
    <name type="common">Black poplar mushroom</name>
    <name type="synonym">Agrocybe aegerita</name>
    <dbReference type="NCBI Taxonomy" id="1973307"/>
    <lineage>
        <taxon>Eukaryota</taxon>
        <taxon>Fungi</taxon>
        <taxon>Dikarya</taxon>
        <taxon>Basidiomycota</taxon>
        <taxon>Agaricomycotina</taxon>
        <taxon>Agaricomycetes</taxon>
        <taxon>Agaricomycetidae</taxon>
        <taxon>Agaricales</taxon>
        <taxon>Agaricineae</taxon>
        <taxon>Bolbitiaceae</taxon>
        <taxon>Cyclocybe</taxon>
    </lineage>
</organism>
<dbReference type="SUPFAM" id="SSF52047">
    <property type="entry name" value="RNI-like"/>
    <property type="match status" value="1"/>
</dbReference>
<dbReference type="PANTHER" id="PTHR38926">
    <property type="entry name" value="F-BOX DOMAIN CONTAINING PROTEIN, EXPRESSED"/>
    <property type="match status" value="1"/>
</dbReference>
<dbReference type="Proteomes" id="UP000467700">
    <property type="component" value="Unassembled WGS sequence"/>
</dbReference>
<dbReference type="OrthoDB" id="3365698at2759"/>
<keyword evidence="1" id="KW-0175">Coiled coil</keyword>
<accession>A0A8S0W601</accession>
<evidence type="ECO:0000313" key="3">
    <source>
        <dbReference type="Proteomes" id="UP000467700"/>
    </source>
</evidence>
<protein>
    <recommendedName>
        <fullName evidence="4">F-box domain-containing protein</fullName>
    </recommendedName>
</protein>
<evidence type="ECO:0000313" key="2">
    <source>
        <dbReference type="EMBL" id="CAA7258462.1"/>
    </source>
</evidence>
<gene>
    <name evidence="2" type="ORF">AAE3_LOCUS982</name>
</gene>
<dbReference type="Gene3D" id="3.80.10.10">
    <property type="entry name" value="Ribonuclease Inhibitor"/>
    <property type="match status" value="1"/>
</dbReference>